<evidence type="ECO:0008006" key="4">
    <source>
        <dbReference type="Google" id="ProtNLM"/>
    </source>
</evidence>
<organism evidence="2 3">
    <name type="scientific">Stephania cephalantha</name>
    <dbReference type="NCBI Taxonomy" id="152367"/>
    <lineage>
        <taxon>Eukaryota</taxon>
        <taxon>Viridiplantae</taxon>
        <taxon>Streptophyta</taxon>
        <taxon>Embryophyta</taxon>
        <taxon>Tracheophyta</taxon>
        <taxon>Spermatophyta</taxon>
        <taxon>Magnoliopsida</taxon>
        <taxon>Ranunculales</taxon>
        <taxon>Menispermaceae</taxon>
        <taxon>Menispermoideae</taxon>
        <taxon>Cissampelideae</taxon>
        <taxon>Stephania</taxon>
    </lineage>
</organism>
<accession>A0AAP0I9W7</accession>
<dbReference type="EMBL" id="JBBNAG010000008">
    <property type="protein sequence ID" value="KAK9111403.1"/>
    <property type="molecule type" value="Genomic_DNA"/>
</dbReference>
<sequence>MSCICVVALFSLLLCQAITALGAFVGTSNAQFVLNGSPFLFDVFNSYWMMDVAVDPNQCYKVSNVFRDASSAGLTVCRTWAFSDGGGRALQTSPGVYNEATFQALDFVISENVESASIALNRQRHTIMALELMKKFDTVITFGYVVVEAGKHGVEGFCGDSVPDRKQFNPGYQVGTDFISNNLIKEIDFATIHAYPDIWRISSIRFHGEVGDEPLDGLEKDTEEAVGVRGTREVEEGSRIQFEWERLT</sequence>
<dbReference type="SUPFAM" id="SSF51445">
    <property type="entry name" value="(Trans)glycosidases"/>
    <property type="match status" value="1"/>
</dbReference>
<keyword evidence="1" id="KW-0732">Signal</keyword>
<keyword evidence="3" id="KW-1185">Reference proteome</keyword>
<feature type="chain" id="PRO_5043023286" description="Mannan endo-1,4-beta-mannosidase" evidence="1">
    <location>
        <begin position="31"/>
        <end position="248"/>
    </location>
</feature>
<dbReference type="Proteomes" id="UP001419268">
    <property type="component" value="Unassembled WGS sequence"/>
</dbReference>
<dbReference type="InterPro" id="IPR017853">
    <property type="entry name" value="GH"/>
</dbReference>
<feature type="signal peptide" evidence="1">
    <location>
        <begin position="1"/>
        <end position="30"/>
    </location>
</feature>
<gene>
    <name evidence="2" type="ORF">Scep_018922</name>
</gene>
<reference evidence="2 3" key="1">
    <citation type="submission" date="2024-01" db="EMBL/GenBank/DDBJ databases">
        <title>Genome assemblies of Stephania.</title>
        <authorList>
            <person name="Yang L."/>
        </authorList>
    </citation>
    <scope>NUCLEOTIDE SEQUENCE [LARGE SCALE GENOMIC DNA]</scope>
    <source>
        <strain evidence="2">JXDWG</strain>
        <tissue evidence="2">Leaf</tissue>
    </source>
</reference>
<dbReference type="InterPro" id="IPR045053">
    <property type="entry name" value="MAN-like"/>
</dbReference>
<dbReference type="AlphaFoldDB" id="A0AAP0I9W7"/>
<name>A0AAP0I9W7_9MAGN</name>
<evidence type="ECO:0000313" key="3">
    <source>
        <dbReference type="Proteomes" id="UP001419268"/>
    </source>
</evidence>
<protein>
    <recommendedName>
        <fullName evidence="4">Mannan endo-1,4-beta-mannosidase</fullName>
    </recommendedName>
</protein>
<dbReference type="PANTHER" id="PTHR31451:SF59">
    <property type="entry name" value="MANNAN ENDO-1,4-BETA-MANNOSIDASE"/>
    <property type="match status" value="1"/>
</dbReference>
<evidence type="ECO:0000313" key="2">
    <source>
        <dbReference type="EMBL" id="KAK9111403.1"/>
    </source>
</evidence>
<evidence type="ECO:0000256" key="1">
    <source>
        <dbReference type="SAM" id="SignalP"/>
    </source>
</evidence>
<proteinExistence type="predicted"/>
<dbReference type="GO" id="GO:0016985">
    <property type="term" value="F:mannan endo-1,4-beta-mannosidase activity"/>
    <property type="evidence" value="ECO:0007669"/>
    <property type="project" value="UniProtKB-EC"/>
</dbReference>
<dbReference type="Gene3D" id="3.20.20.80">
    <property type="entry name" value="Glycosidases"/>
    <property type="match status" value="2"/>
</dbReference>
<dbReference type="PANTHER" id="PTHR31451">
    <property type="match status" value="1"/>
</dbReference>
<comment type="caution">
    <text evidence="2">The sequence shown here is derived from an EMBL/GenBank/DDBJ whole genome shotgun (WGS) entry which is preliminary data.</text>
</comment>